<evidence type="ECO:0000313" key="4">
    <source>
        <dbReference type="EMBL" id="KAG8466628.1"/>
    </source>
</evidence>
<dbReference type="GO" id="GO:0005737">
    <property type="term" value="C:cytoplasm"/>
    <property type="evidence" value="ECO:0007669"/>
    <property type="project" value="TreeGrafter"/>
</dbReference>
<dbReference type="CDD" id="cd02947">
    <property type="entry name" value="TRX_family"/>
    <property type="match status" value="1"/>
</dbReference>
<evidence type="ECO:0000259" key="3">
    <source>
        <dbReference type="PROSITE" id="PS51352"/>
    </source>
</evidence>
<dbReference type="Proteomes" id="UP000751190">
    <property type="component" value="Unassembled WGS sequence"/>
</dbReference>
<dbReference type="InterPro" id="IPR018997">
    <property type="entry name" value="PUB_domain"/>
</dbReference>
<keyword evidence="2" id="KW-0732">Signal</keyword>
<keyword evidence="5" id="KW-1185">Reference proteome</keyword>
<proteinExistence type="predicted"/>
<dbReference type="Gene3D" id="1.20.58.2190">
    <property type="match status" value="1"/>
</dbReference>
<dbReference type="InterPro" id="IPR036249">
    <property type="entry name" value="Thioredoxin-like_sf"/>
</dbReference>
<feature type="signal peptide" evidence="2">
    <location>
        <begin position="1"/>
        <end position="26"/>
    </location>
</feature>
<gene>
    <name evidence="4" type="ORF">KFE25_008007</name>
</gene>
<dbReference type="AlphaFoldDB" id="A0A8J6CGE5"/>
<dbReference type="InterPro" id="IPR017937">
    <property type="entry name" value="Thioredoxin_CS"/>
</dbReference>
<comment type="caution">
    <text evidence="4">The sequence shown here is derived from an EMBL/GenBank/DDBJ whole genome shotgun (WGS) entry which is preliminary data.</text>
</comment>
<dbReference type="SUPFAM" id="SSF52833">
    <property type="entry name" value="Thioredoxin-like"/>
    <property type="match status" value="1"/>
</dbReference>
<evidence type="ECO:0000256" key="1">
    <source>
        <dbReference type="SAM" id="MobiDB-lite"/>
    </source>
</evidence>
<feature type="compositionally biased region" description="Low complexity" evidence="1">
    <location>
        <begin position="141"/>
        <end position="153"/>
    </location>
</feature>
<dbReference type="Pfam" id="PF09409">
    <property type="entry name" value="PUB"/>
    <property type="match status" value="1"/>
</dbReference>
<dbReference type="SMART" id="SM00580">
    <property type="entry name" value="PUG"/>
    <property type="match status" value="1"/>
</dbReference>
<dbReference type="InterPro" id="IPR036339">
    <property type="entry name" value="PUB-like_dom_sf"/>
</dbReference>
<dbReference type="OrthoDB" id="2121326at2759"/>
<accession>A0A8J6CGE5</accession>
<feature type="domain" description="Thioredoxin" evidence="3">
    <location>
        <begin position="306"/>
        <end position="457"/>
    </location>
</feature>
<feature type="chain" id="PRO_5035145210" description="Thioredoxin domain-containing protein" evidence="2">
    <location>
        <begin position="27"/>
        <end position="457"/>
    </location>
</feature>
<organism evidence="4 5">
    <name type="scientific">Diacronema lutheri</name>
    <name type="common">Unicellular marine alga</name>
    <name type="synonym">Monochrysis lutheri</name>
    <dbReference type="NCBI Taxonomy" id="2081491"/>
    <lineage>
        <taxon>Eukaryota</taxon>
        <taxon>Haptista</taxon>
        <taxon>Haptophyta</taxon>
        <taxon>Pavlovophyceae</taxon>
        <taxon>Pavlovales</taxon>
        <taxon>Pavlovaceae</taxon>
        <taxon>Diacronema</taxon>
    </lineage>
</organism>
<dbReference type="CDD" id="cd09212">
    <property type="entry name" value="PUB"/>
    <property type="match status" value="1"/>
</dbReference>
<protein>
    <recommendedName>
        <fullName evidence="3">Thioredoxin domain-containing protein</fullName>
    </recommendedName>
</protein>
<dbReference type="Pfam" id="PF00085">
    <property type="entry name" value="Thioredoxin"/>
    <property type="match status" value="1"/>
</dbReference>
<name>A0A8J6CGE5_DIALT</name>
<dbReference type="PANTHER" id="PTHR23153:SF38">
    <property type="entry name" value="UBX DOMAIN-CONTAINING PROTEIN 6"/>
    <property type="match status" value="1"/>
</dbReference>
<evidence type="ECO:0000313" key="5">
    <source>
        <dbReference type="Proteomes" id="UP000751190"/>
    </source>
</evidence>
<dbReference type="SUPFAM" id="SSF143503">
    <property type="entry name" value="PUG domain-like"/>
    <property type="match status" value="1"/>
</dbReference>
<dbReference type="PROSITE" id="PS51352">
    <property type="entry name" value="THIOREDOXIN_2"/>
    <property type="match status" value="1"/>
</dbReference>
<feature type="region of interest" description="Disordered" evidence="1">
    <location>
        <begin position="141"/>
        <end position="160"/>
    </location>
</feature>
<reference evidence="4" key="1">
    <citation type="submission" date="2021-05" db="EMBL/GenBank/DDBJ databases">
        <title>The genome of the haptophyte Pavlova lutheri (Diacronema luteri, Pavlovales) - a model for lipid biosynthesis in eukaryotic algae.</title>
        <authorList>
            <person name="Hulatt C.J."/>
            <person name="Posewitz M.C."/>
        </authorList>
    </citation>
    <scope>NUCLEOTIDE SEQUENCE</scope>
    <source>
        <strain evidence="4">NIVA-4/92</strain>
    </source>
</reference>
<dbReference type="EMBL" id="JAGTXO010000007">
    <property type="protein sequence ID" value="KAG8466628.1"/>
    <property type="molecule type" value="Genomic_DNA"/>
</dbReference>
<sequence length="457" mass="48866">MPAFASGPLIAVAVALSLYQPGDVRGELADARVVRFGRLRGGILGLRRRRERRAQQRLDEADEADAVLDADALLEADMASGFQVPRPAEPELALAQPASLARASASASAAPPASGQGASGAPAPLVAALLGAAMQQQRAGGAADAAARAPASSDADEETSSALGQALRRLRTSAGPAFPRVLETLCLIISNVLEHPDEPKYRRLRLNNRQIQTRIRSLDGGADCLIALGFRQEGEMGDAAAYVLERSRVDTHALRNAHARFDAARKRALEADREAKSAVLGLLAGASTAVQAALQSDAELRGAAQAMVGHPLFTFLMGHADFRAEARGAVQEVGSLRRLIETFTSGRIERVSSRERWFDVLLDHKQVVALFSAKWCGPCKLLMPIVAHLSQVPTMRALKFVAIDCDELPQVAQESMVASFPTVKLYVDCREQESVVDGDVQKLVRILEMAAGSGYTR</sequence>
<dbReference type="Gene3D" id="3.40.30.10">
    <property type="entry name" value="Glutaredoxin"/>
    <property type="match status" value="1"/>
</dbReference>
<dbReference type="InterPro" id="IPR013766">
    <property type="entry name" value="Thioredoxin_domain"/>
</dbReference>
<evidence type="ECO:0000256" key="2">
    <source>
        <dbReference type="SAM" id="SignalP"/>
    </source>
</evidence>
<dbReference type="PANTHER" id="PTHR23153">
    <property type="entry name" value="UBX-RELATED"/>
    <property type="match status" value="1"/>
</dbReference>
<dbReference type="PROSITE" id="PS00194">
    <property type="entry name" value="THIOREDOXIN_1"/>
    <property type="match status" value="1"/>
</dbReference>